<organism evidence="2 3">
    <name type="scientific">Anabarilius grahami</name>
    <name type="common">Kanglang fish</name>
    <name type="synonym">Barilius grahami</name>
    <dbReference type="NCBI Taxonomy" id="495550"/>
    <lineage>
        <taxon>Eukaryota</taxon>
        <taxon>Metazoa</taxon>
        <taxon>Chordata</taxon>
        <taxon>Craniata</taxon>
        <taxon>Vertebrata</taxon>
        <taxon>Euteleostomi</taxon>
        <taxon>Actinopterygii</taxon>
        <taxon>Neopterygii</taxon>
        <taxon>Teleostei</taxon>
        <taxon>Ostariophysi</taxon>
        <taxon>Cypriniformes</taxon>
        <taxon>Xenocyprididae</taxon>
        <taxon>Xenocypridinae</taxon>
        <taxon>Xenocypridinae incertae sedis</taxon>
        <taxon>Anabarilius</taxon>
    </lineage>
</organism>
<keyword evidence="3" id="KW-1185">Reference proteome</keyword>
<dbReference type="Proteomes" id="UP000281406">
    <property type="component" value="Unassembled WGS sequence"/>
</dbReference>
<evidence type="ECO:0000313" key="3">
    <source>
        <dbReference type="Proteomes" id="UP000281406"/>
    </source>
</evidence>
<comment type="caution">
    <text evidence="2">The sequence shown here is derived from an EMBL/GenBank/DDBJ whole genome shotgun (WGS) entry which is preliminary data.</text>
</comment>
<feature type="compositionally biased region" description="Basic and acidic residues" evidence="1">
    <location>
        <begin position="211"/>
        <end position="264"/>
    </location>
</feature>
<sequence length="291" mass="32369">MGASNVAEVGNEATQKRHFDKTAQSGRVLRPENHVITQIHNRSAERSSAEMLIDSMSLTELQQQVTHKHDEEGGTSIKRLRQTVIAKPNRQQTHFTITDSQILTGKMKRNGLRVFVGASEGNLIPAGKKAALFAMRRVALNPLPNGLLIPSHYCGTYNGRHAEVLSQASLKQLLGPQTFRGERPIKEGAGPGNGGDGNRVWGQRAQAEAETGDRDGTMLRAGPADRDGGGRLRTKHQEDRDEQRTEGGENRWLKKGKRKEERPQSGENQCLRQMHMVHCKEKLQCHKQIDN</sequence>
<accession>A0A3N0YDT9</accession>
<reference evidence="2 3" key="1">
    <citation type="submission" date="2018-10" db="EMBL/GenBank/DDBJ databases">
        <title>Genome assembly for a Yunnan-Guizhou Plateau 3E fish, Anabarilius grahami (Regan), and its evolutionary and genetic applications.</title>
        <authorList>
            <person name="Jiang W."/>
        </authorList>
    </citation>
    <scope>NUCLEOTIDE SEQUENCE [LARGE SCALE GENOMIC DNA]</scope>
    <source>
        <strain evidence="2">AG-KIZ</strain>
        <tissue evidence="2">Muscle</tissue>
    </source>
</reference>
<name>A0A3N0YDT9_ANAGA</name>
<protein>
    <submittedName>
        <fullName evidence="2">Uncharacterized protein</fullName>
    </submittedName>
</protein>
<dbReference type="EMBL" id="RJVU01046259">
    <property type="protein sequence ID" value="ROL44399.1"/>
    <property type="molecule type" value="Genomic_DNA"/>
</dbReference>
<feature type="region of interest" description="Disordered" evidence="1">
    <location>
        <begin position="181"/>
        <end position="269"/>
    </location>
</feature>
<gene>
    <name evidence="2" type="ORF">DPX16_8821</name>
</gene>
<feature type="region of interest" description="Disordered" evidence="1">
    <location>
        <begin position="1"/>
        <end position="25"/>
    </location>
</feature>
<evidence type="ECO:0000313" key="2">
    <source>
        <dbReference type="EMBL" id="ROL44399.1"/>
    </source>
</evidence>
<proteinExistence type="predicted"/>
<evidence type="ECO:0000256" key="1">
    <source>
        <dbReference type="SAM" id="MobiDB-lite"/>
    </source>
</evidence>
<dbReference type="AlphaFoldDB" id="A0A3N0YDT9"/>